<dbReference type="PROSITE" id="PS51257">
    <property type="entry name" value="PROKAR_LIPOPROTEIN"/>
    <property type="match status" value="1"/>
</dbReference>
<feature type="coiled-coil region" evidence="2">
    <location>
        <begin position="24"/>
        <end position="58"/>
    </location>
</feature>
<dbReference type="Pfam" id="PF00691">
    <property type="entry name" value="OmpA"/>
    <property type="match status" value="1"/>
</dbReference>
<keyword evidence="5" id="KW-0969">Cilium</keyword>
<keyword evidence="2" id="KW-0175">Coiled coil</keyword>
<comment type="caution">
    <text evidence="5">The sequence shown here is derived from an EMBL/GenBank/DDBJ whole genome shotgun (WGS) entry which is preliminary data.</text>
</comment>
<dbReference type="InterPro" id="IPR036737">
    <property type="entry name" value="OmpA-like_sf"/>
</dbReference>
<evidence type="ECO:0000313" key="6">
    <source>
        <dbReference type="Proteomes" id="UP001156666"/>
    </source>
</evidence>
<dbReference type="CDD" id="cd07185">
    <property type="entry name" value="OmpA_C-like"/>
    <property type="match status" value="1"/>
</dbReference>
<protein>
    <submittedName>
        <fullName evidence="5">Flagellar motor protein MotB</fullName>
    </submittedName>
</protein>
<keyword evidence="5" id="KW-0282">Flagellum</keyword>
<dbReference type="SUPFAM" id="SSF103088">
    <property type="entry name" value="OmpA-like"/>
    <property type="match status" value="1"/>
</dbReference>
<dbReference type="InterPro" id="IPR006665">
    <property type="entry name" value="OmpA-like"/>
</dbReference>
<evidence type="ECO:0000259" key="4">
    <source>
        <dbReference type="PROSITE" id="PS51123"/>
    </source>
</evidence>
<dbReference type="AlphaFoldDB" id="A0AA37SNZ2"/>
<reference evidence="5" key="1">
    <citation type="journal article" date="2014" name="Int. J. Syst. Evol. Microbiol.">
        <title>Complete genome sequence of Corynebacterium casei LMG S-19264T (=DSM 44701T), isolated from a smear-ripened cheese.</title>
        <authorList>
            <consortium name="US DOE Joint Genome Institute (JGI-PGF)"/>
            <person name="Walter F."/>
            <person name="Albersmeier A."/>
            <person name="Kalinowski J."/>
            <person name="Ruckert C."/>
        </authorList>
    </citation>
    <scope>NUCLEOTIDE SEQUENCE</scope>
    <source>
        <strain evidence="5">NBRC 108769</strain>
    </source>
</reference>
<sequence length="262" mass="28993">MKQLHILILIVVIAIATSCKRKTRGQLEKELAIKTEQADLYKDQLDNLQGTNASLLDRMSELSIVSKTGAENISKSLENISQQYSFIENLSTKIQTKDSINLALVMNLKRSLNNINDEDVKVEVRGGIVNISISDKLLFNSASATINSSAESVLEKIASVINDHYELDVMVEGHTDNVPISNSKYKDNWDLSVNRATAVVRILASKYGVTPERLVAAGRGDNMPKESNDTATGRSANRRTEIIIAPKLDQFFQLLESPEFKG</sequence>
<dbReference type="EMBL" id="BSOH01000003">
    <property type="protein sequence ID" value="GLR16098.1"/>
    <property type="molecule type" value="Genomic_DNA"/>
</dbReference>
<organism evidence="5 6">
    <name type="scientific">Portibacter lacus</name>
    <dbReference type="NCBI Taxonomy" id="1099794"/>
    <lineage>
        <taxon>Bacteria</taxon>
        <taxon>Pseudomonadati</taxon>
        <taxon>Bacteroidota</taxon>
        <taxon>Saprospiria</taxon>
        <taxon>Saprospirales</taxon>
        <taxon>Haliscomenobacteraceae</taxon>
        <taxon>Portibacter</taxon>
    </lineage>
</organism>
<reference evidence="5" key="2">
    <citation type="submission" date="2023-01" db="EMBL/GenBank/DDBJ databases">
        <title>Draft genome sequence of Portibacter lacus strain NBRC 108769.</title>
        <authorList>
            <person name="Sun Q."/>
            <person name="Mori K."/>
        </authorList>
    </citation>
    <scope>NUCLEOTIDE SEQUENCE</scope>
    <source>
        <strain evidence="5">NBRC 108769</strain>
    </source>
</reference>
<gene>
    <name evidence="5" type="ORF">GCM10007940_07130</name>
</gene>
<dbReference type="Proteomes" id="UP001156666">
    <property type="component" value="Unassembled WGS sequence"/>
</dbReference>
<evidence type="ECO:0000256" key="1">
    <source>
        <dbReference type="PROSITE-ProRule" id="PRU00473"/>
    </source>
</evidence>
<proteinExistence type="predicted"/>
<evidence type="ECO:0000313" key="5">
    <source>
        <dbReference type="EMBL" id="GLR16098.1"/>
    </source>
</evidence>
<dbReference type="RefSeq" id="WP_235294741.1">
    <property type="nucleotide sequence ID" value="NZ_BSOH01000003.1"/>
</dbReference>
<accession>A0AA37SNZ2</accession>
<keyword evidence="5" id="KW-0966">Cell projection</keyword>
<keyword evidence="6" id="KW-1185">Reference proteome</keyword>
<dbReference type="InterPro" id="IPR050330">
    <property type="entry name" value="Bact_OuterMem_StrucFunc"/>
</dbReference>
<dbReference type="GO" id="GO:0016020">
    <property type="term" value="C:membrane"/>
    <property type="evidence" value="ECO:0007669"/>
    <property type="project" value="UniProtKB-UniRule"/>
</dbReference>
<keyword evidence="1" id="KW-0472">Membrane</keyword>
<feature type="region of interest" description="Disordered" evidence="3">
    <location>
        <begin position="218"/>
        <end position="238"/>
    </location>
</feature>
<dbReference type="PANTHER" id="PTHR30329">
    <property type="entry name" value="STATOR ELEMENT OF FLAGELLAR MOTOR COMPLEX"/>
    <property type="match status" value="1"/>
</dbReference>
<evidence type="ECO:0000256" key="3">
    <source>
        <dbReference type="SAM" id="MobiDB-lite"/>
    </source>
</evidence>
<dbReference type="PANTHER" id="PTHR30329:SF21">
    <property type="entry name" value="LIPOPROTEIN YIAD-RELATED"/>
    <property type="match status" value="1"/>
</dbReference>
<dbReference type="PROSITE" id="PS51123">
    <property type="entry name" value="OMPA_2"/>
    <property type="match status" value="1"/>
</dbReference>
<name>A0AA37SNZ2_9BACT</name>
<evidence type="ECO:0000256" key="2">
    <source>
        <dbReference type="SAM" id="Coils"/>
    </source>
</evidence>
<dbReference type="Gene3D" id="3.30.1330.60">
    <property type="entry name" value="OmpA-like domain"/>
    <property type="match status" value="1"/>
</dbReference>
<feature type="domain" description="OmpA-like" evidence="4">
    <location>
        <begin position="126"/>
        <end position="248"/>
    </location>
</feature>